<evidence type="ECO:0000256" key="1">
    <source>
        <dbReference type="SAM" id="MobiDB-lite"/>
    </source>
</evidence>
<dbReference type="EMBL" id="ML978072">
    <property type="protein sequence ID" value="KAF2012654.1"/>
    <property type="molecule type" value="Genomic_DNA"/>
</dbReference>
<dbReference type="RefSeq" id="XP_033380993.1">
    <property type="nucleotide sequence ID" value="XM_033525265.1"/>
</dbReference>
<dbReference type="SMART" id="SM00506">
    <property type="entry name" value="A1pp"/>
    <property type="match status" value="2"/>
</dbReference>
<feature type="domain" description="Macro" evidence="2">
    <location>
        <begin position="754"/>
        <end position="939"/>
    </location>
</feature>
<dbReference type="Proteomes" id="UP000799778">
    <property type="component" value="Unassembled WGS sequence"/>
</dbReference>
<name>A0A6A5XK22_9PLEO</name>
<dbReference type="PROSITE" id="PS51154">
    <property type="entry name" value="MACRO"/>
    <property type="match status" value="2"/>
</dbReference>
<protein>
    <recommendedName>
        <fullName evidence="2">Macro domain-containing protein</fullName>
    </recommendedName>
</protein>
<dbReference type="GeneID" id="54282662"/>
<dbReference type="Pfam" id="PF01661">
    <property type="entry name" value="Macro"/>
    <property type="match status" value="2"/>
</dbReference>
<evidence type="ECO:0000313" key="4">
    <source>
        <dbReference type="Proteomes" id="UP000799778"/>
    </source>
</evidence>
<feature type="compositionally biased region" description="Basic and acidic residues" evidence="1">
    <location>
        <begin position="2044"/>
        <end position="2054"/>
    </location>
</feature>
<feature type="compositionally biased region" description="Basic and acidic residues" evidence="1">
    <location>
        <begin position="1767"/>
        <end position="1777"/>
    </location>
</feature>
<feature type="compositionally biased region" description="Low complexity" evidence="1">
    <location>
        <begin position="507"/>
        <end position="524"/>
    </location>
</feature>
<dbReference type="SUPFAM" id="SSF52949">
    <property type="entry name" value="Macro domain-like"/>
    <property type="match status" value="2"/>
</dbReference>
<dbReference type="InterPro" id="IPR043472">
    <property type="entry name" value="Macro_dom-like"/>
</dbReference>
<reference evidence="3" key="1">
    <citation type="journal article" date="2020" name="Stud. Mycol.">
        <title>101 Dothideomycetes genomes: a test case for predicting lifestyles and emergence of pathogens.</title>
        <authorList>
            <person name="Haridas S."/>
            <person name="Albert R."/>
            <person name="Binder M."/>
            <person name="Bloem J."/>
            <person name="Labutti K."/>
            <person name="Salamov A."/>
            <person name="Andreopoulos B."/>
            <person name="Baker S."/>
            <person name="Barry K."/>
            <person name="Bills G."/>
            <person name="Bluhm B."/>
            <person name="Cannon C."/>
            <person name="Castanera R."/>
            <person name="Culley D."/>
            <person name="Daum C."/>
            <person name="Ezra D."/>
            <person name="Gonzalez J."/>
            <person name="Henrissat B."/>
            <person name="Kuo A."/>
            <person name="Liang C."/>
            <person name="Lipzen A."/>
            <person name="Lutzoni F."/>
            <person name="Magnuson J."/>
            <person name="Mondo S."/>
            <person name="Nolan M."/>
            <person name="Ohm R."/>
            <person name="Pangilinan J."/>
            <person name="Park H.-J."/>
            <person name="Ramirez L."/>
            <person name="Alfaro M."/>
            <person name="Sun H."/>
            <person name="Tritt A."/>
            <person name="Yoshinaga Y."/>
            <person name="Zwiers L.-H."/>
            <person name="Turgeon B."/>
            <person name="Goodwin S."/>
            <person name="Spatafora J."/>
            <person name="Crous P."/>
            <person name="Grigoriev I."/>
        </authorList>
    </citation>
    <scope>NUCLEOTIDE SEQUENCE</scope>
    <source>
        <strain evidence="3">CBS 175.79</strain>
    </source>
</reference>
<dbReference type="OrthoDB" id="6133115at2759"/>
<accession>A0A6A5XK22</accession>
<gene>
    <name evidence="3" type="ORF">BU24DRAFT_395691</name>
</gene>
<feature type="region of interest" description="Disordered" evidence="1">
    <location>
        <begin position="1861"/>
        <end position="1911"/>
    </location>
</feature>
<feature type="compositionally biased region" description="Acidic residues" evidence="1">
    <location>
        <begin position="108"/>
        <end position="129"/>
    </location>
</feature>
<evidence type="ECO:0000313" key="3">
    <source>
        <dbReference type="EMBL" id="KAF2012654.1"/>
    </source>
</evidence>
<feature type="region of interest" description="Disordered" evidence="1">
    <location>
        <begin position="1723"/>
        <end position="1777"/>
    </location>
</feature>
<feature type="region of interest" description="Disordered" evidence="1">
    <location>
        <begin position="102"/>
        <end position="138"/>
    </location>
</feature>
<dbReference type="Pfam" id="PF26118">
    <property type="entry name" value="DUF8035"/>
    <property type="match status" value="1"/>
</dbReference>
<proteinExistence type="predicted"/>
<feature type="compositionally biased region" description="Basic and acidic residues" evidence="1">
    <location>
        <begin position="601"/>
        <end position="612"/>
    </location>
</feature>
<feature type="region of interest" description="Disordered" evidence="1">
    <location>
        <begin position="585"/>
        <end position="612"/>
    </location>
</feature>
<dbReference type="PANTHER" id="PTHR11106">
    <property type="entry name" value="GANGLIOSIDE INDUCED DIFFERENTIATION ASSOCIATED PROTEIN 2-RELATED"/>
    <property type="match status" value="1"/>
</dbReference>
<dbReference type="Pfam" id="PF26082">
    <property type="entry name" value="zf-C2H2_AcuF"/>
    <property type="match status" value="1"/>
</dbReference>
<feature type="compositionally biased region" description="Polar residues" evidence="1">
    <location>
        <begin position="1878"/>
        <end position="1898"/>
    </location>
</feature>
<feature type="region of interest" description="Disordered" evidence="1">
    <location>
        <begin position="1369"/>
        <end position="1420"/>
    </location>
</feature>
<dbReference type="InterPro" id="IPR002589">
    <property type="entry name" value="Macro_dom"/>
</dbReference>
<feature type="compositionally biased region" description="Polar residues" evidence="1">
    <location>
        <begin position="1376"/>
        <end position="1385"/>
    </location>
</feature>
<feature type="region of interest" description="Disordered" evidence="1">
    <location>
        <begin position="496"/>
        <end position="548"/>
    </location>
</feature>
<dbReference type="InterPro" id="IPR058925">
    <property type="entry name" value="zf-C2H2_AcuF"/>
</dbReference>
<feature type="domain" description="Macro" evidence="2">
    <location>
        <begin position="1174"/>
        <end position="1354"/>
    </location>
</feature>
<dbReference type="InterPro" id="IPR058348">
    <property type="entry name" value="DUF8035"/>
</dbReference>
<feature type="region of interest" description="Disordered" evidence="1">
    <location>
        <begin position="2034"/>
        <end position="2061"/>
    </location>
</feature>
<keyword evidence="4" id="KW-1185">Reference proteome</keyword>
<feature type="region of interest" description="Disordered" evidence="1">
    <location>
        <begin position="2086"/>
        <end position="2115"/>
    </location>
</feature>
<organism evidence="3 4">
    <name type="scientific">Aaosphaeria arxii CBS 175.79</name>
    <dbReference type="NCBI Taxonomy" id="1450172"/>
    <lineage>
        <taxon>Eukaryota</taxon>
        <taxon>Fungi</taxon>
        <taxon>Dikarya</taxon>
        <taxon>Ascomycota</taxon>
        <taxon>Pezizomycotina</taxon>
        <taxon>Dothideomycetes</taxon>
        <taxon>Pleosporomycetidae</taxon>
        <taxon>Pleosporales</taxon>
        <taxon>Pleosporales incertae sedis</taxon>
        <taxon>Aaosphaeria</taxon>
    </lineage>
</organism>
<feature type="compositionally biased region" description="Low complexity" evidence="1">
    <location>
        <begin position="1730"/>
        <end position="1742"/>
    </location>
</feature>
<feature type="compositionally biased region" description="Polar residues" evidence="1">
    <location>
        <begin position="1394"/>
        <end position="1407"/>
    </location>
</feature>
<dbReference type="Gene3D" id="3.40.220.10">
    <property type="entry name" value="Leucine Aminopeptidase, subunit E, domain 1"/>
    <property type="match status" value="2"/>
</dbReference>
<dbReference type="PANTHER" id="PTHR11106:SF27">
    <property type="entry name" value="MACRO DOMAIN-CONTAINING PROTEIN"/>
    <property type="match status" value="1"/>
</dbReference>
<sequence length="2188" mass="244293">MAASILNSSVKVVRGFQDLLGTLADSNPSLGLDTGLLEDEFGRFRVWSGNLGALQKGHSSLDYRLRESPLLSSNTLKLLSELEENLSEALAVVSGSRLPYEQQVASAEPDEDEDQDDFFSEDEDEEGDDSNNPTPPMTELEQRFLDVVDIIDNLYKLSVRIRQPTLRNRSLKAASYRPKDPETGVDILEQYAQWDLLHTRELITSLREGRTSQVQIENDALVDHLSFAVTLRRRQFKYWKRHRDKLAVPVMHETPAHNITPVVDRPDIPLQQDSAQPKIENPAITALKPTSSEKTGRTLLSGTEVTQHHQSLDEIIDSKSVTSYATTVRDLTGRGIELPPPPKSAHGDKDFECPYCFIICPARYGRGRSWRSHLLQDLQPYICTYSECDSPTQLFRSRREWSEHEASHRKAWRCPEHPNAVFANASGLETHLRQSHANSILESQIETIVKVGETSTIDSRESCPICLVKADAEGIGDGLQNHVANHLERIATFALPSSDSAGDDSDGGSSVASRGRSQSTTSSQDLGTLASYSTGGDISEAHPSDPVSTDVVIDRPVAEGQGLLSADALNSVPDSSSNRLDILLSQQKDGPTNEPEEPVEGSEKRDEEENKETVRVFTQHVLSFRGAEFRGMSLAPRSGYWDGSVQFSNEPCAKSAMEGFNASMFQDLVIRRANKTLNFTFKCLNRNPPVKPDVKEAYAEGNADINALSTSSQVDFDLYSNAHLDDTSATPILTLDEIPTIQSLYTTGKLQQKDQSYAPDVAYNRIVSLCLHDITRIQVDAIVNSANKANSFMKGNDTLNSRIHIAAGPGLQRECREVGGMEEGGAKRTLGYDLPCSQIIHTAVPTYSNANAAAKIKALTGCYTASLSLASQYSIKSLAFPSLASAGRGFPPRAAARIALQTLRDYLDSNPAHGFERVVFVLYTRLDTRAYEDLIPYYFPPTHSDIERAARVKSNARSYVEMGHQIRSVHEQSQKMIESLVDLGEKIPEFDLFKNPLVQSMLDRIEIMKNFFLTRNGPISGSVAARISDLDLICAVLQQCCGGVAELVERAKDGHSTPKALWEEYNFHMRVSQSLDLKGLLNLCSEFMECLIESVINYRPDTVQMTAVRTSLEKYHTRHTGNSGEDAMDKFEEVMYTREFHRDPLPHTRADTITIHQIPTLARLYQTSELEPMPTKSIPDNNLNYGVCFIRESITRIECDAIVNSTDTGFTGMGTLDRTIFKKAGLAMDEACSKFTDLQQGDVRVTPGFALPCRHVIHVIPPKVYRKDTKDLLRQIYREILWTATSLKARSLAIPTIGTGTLNYPSRDCASLAIEEVKRFMETVNFNTRIETIIFVVYSSSDEAIYKSLLPVFFPPEEGNLNKAIREARTSPAPGNDSTIISVSTPGDAIKPKLSSSATDEAQSKATSGKDVSISRTGSPELEKPSLFEFEGHARTCLTCLNMSALYDNGETLCKIGYTAAQKILRRYTVVNGCIQDLITGEQRSQHNSDSFSKFLALHRMFRKSYQDEGRTQPFVSLDISFEDLVARIQSQIPHTSHVTPLDESHATSSAVTPTEHHAVIFDDEYDSASQLSPYACRIIIRPGSADVVAPEDASDISPPPMMLELTQSVNIQKVTDTEILVHDVKRGRDIFFRSQTPAASNTLIESLWHARTFQSTRDNPTPILVQERVRAGESSQWSDVESFLRQRWPEVTDFNEQFVGDSWVFEVPEKLTMEEHNTIHTLMGHGRRPSNSSDDSSGPVSPQHYFRRKDVEHSRPKPSLLTKQLHASDIEDAHPRRIGTPERELSTLDCRESMSRLNIPMSGRYEYLIKRLLQPFRGEDSYSLQERIRYIAKKNEVDPFLLARTYTDMVNSKKLVETEADNTAAEASSPKPGHEVSTATSQPGSVENQQYKGNDSIRSMPRRGPPLAERPHAFDIYHDANEPKEHDVEPSVDVGGIPAEPSEVPIEQPYLRRQLPIDESLAEKTILDSIHIWELLSSLPFKTEGYHQDDIAQKLNLDPASMARAGKHLQMQKTIYTPVDDFHWRLTGTRDISLDPGDVNESTFEHTEQKKQEEEEGEQYPNAMPSAHAMHEYVSYLRSPEADSEIASPVEDMVRNPRPTTPDPDQADPIPPGSRWTKIKKQLVDPQTLIDSGIEFEEQGDSVVAFEVLSADTITRLAVETRNNRIAEVLLENERKEMQGKDGTVDE</sequence>
<evidence type="ECO:0000259" key="2">
    <source>
        <dbReference type="PROSITE" id="PS51154"/>
    </source>
</evidence>